<protein>
    <recommendedName>
        <fullName evidence="1">diguanylate cyclase</fullName>
        <ecNumber evidence="1">2.7.7.65</ecNumber>
    </recommendedName>
</protein>
<dbReference type="GO" id="GO:0043709">
    <property type="term" value="P:cell adhesion involved in single-species biofilm formation"/>
    <property type="evidence" value="ECO:0007669"/>
    <property type="project" value="TreeGrafter"/>
</dbReference>
<dbReference type="InterPro" id="IPR050469">
    <property type="entry name" value="Diguanylate_Cyclase"/>
</dbReference>
<dbReference type="PANTHER" id="PTHR45138:SF9">
    <property type="entry name" value="DIGUANYLATE CYCLASE DGCM-RELATED"/>
    <property type="match status" value="1"/>
</dbReference>
<evidence type="ECO:0000256" key="2">
    <source>
        <dbReference type="ARBA" id="ARBA00034247"/>
    </source>
</evidence>
<dbReference type="SUPFAM" id="SSF55073">
    <property type="entry name" value="Nucleotide cyclase"/>
    <property type="match status" value="1"/>
</dbReference>
<feature type="domain" description="GGDEF" evidence="3">
    <location>
        <begin position="281"/>
        <end position="410"/>
    </location>
</feature>
<dbReference type="InterPro" id="IPR029787">
    <property type="entry name" value="Nucleotide_cyclase"/>
</dbReference>
<dbReference type="GO" id="GO:0052621">
    <property type="term" value="F:diguanylate cyclase activity"/>
    <property type="evidence" value="ECO:0007669"/>
    <property type="project" value="UniProtKB-EC"/>
</dbReference>
<evidence type="ECO:0000259" key="3">
    <source>
        <dbReference type="PROSITE" id="PS50887"/>
    </source>
</evidence>
<dbReference type="Gene3D" id="3.30.70.270">
    <property type="match status" value="1"/>
</dbReference>
<dbReference type="AlphaFoldDB" id="A0A832DRX6"/>
<reference evidence="4" key="1">
    <citation type="journal article" date="2020" name="mSystems">
        <title>Genome- and Community-Level Interaction Insights into Carbon Utilization and Element Cycling Functions of Hydrothermarchaeota in Hydrothermal Sediment.</title>
        <authorList>
            <person name="Zhou Z."/>
            <person name="Liu Y."/>
            <person name="Xu W."/>
            <person name="Pan J."/>
            <person name="Luo Z.H."/>
            <person name="Li M."/>
        </authorList>
    </citation>
    <scope>NUCLEOTIDE SEQUENCE [LARGE SCALE GENOMIC DNA]</scope>
    <source>
        <strain evidence="4">SpSt-1257</strain>
    </source>
</reference>
<dbReference type="Gene3D" id="1.20.120.30">
    <property type="entry name" value="Aspartate receptor, ligand-binding domain"/>
    <property type="match status" value="1"/>
</dbReference>
<dbReference type="InterPro" id="IPR043128">
    <property type="entry name" value="Rev_trsase/Diguanyl_cyclase"/>
</dbReference>
<dbReference type="FunFam" id="3.30.70.270:FF:000001">
    <property type="entry name" value="Diguanylate cyclase domain protein"/>
    <property type="match status" value="1"/>
</dbReference>
<gene>
    <name evidence="4" type="ORF">ENO34_03075</name>
</gene>
<dbReference type="PROSITE" id="PS50887">
    <property type="entry name" value="GGDEF"/>
    <property type="match status" value="1"/>
</dbReference>
<name>A0A832DRX6_9AQUI</name>
<dbReference type="Pfam" id="PF00990">
    <property type="entry name" value="GGDEF"/>
    <property type="match status" value="1"/>
</dbReference>
<dbReference type="PANTHER" id="PTHR45138">
    <property type="entry name" value="REGULATORY COMPONENTS OF SENSORY TRANSDUCTION SYSTEM"/>
    <property type="match status" value="1"/>
</dbReference>
<comment type="catalytic activity">
    <reaction evidence="2">
        <text>2 GTP = 3',3'-c-di-GMP + 2 diphosphate</text>
        <dbReference type="Rhea" id="RHEA:24898"/>
        <dbReference type="ChEBI" id="CHEBI:33019"/>
        <dbReference type="ChEBI" id="CHEBI:37565"/>
        <dbReference type="ChEBI" id="CHEBI:58805"/>
        <dbReference type="EC" id="2.7.7.65"/>
    </reaction>
</comment>
<dbReference type="NCBIfam" id="TIGR00254">
    <property type="entry name" value="GGDEF"/>
    <property type="match status" value="1"/>
</dbReference>
<dbReference type="SMART" id="SM00267">
    <property type="entry name" value="GGDEF"/>
    <property type="match status" value="1"/>
</dbReference>
<sequence>MFILSDQKIDIIFNRLLVYVERNFKSFVYKENLLYIKHTLKRVLEDKDKVIEFEEIGRLFAESNILFMESVFVFDFLRKNFIAHLPNDIDLREAKRVERLFEDITNYFSKGYLKNYCIEKIENINFIEENIIPKEMIEVYSHPLKTHIDYIRRFLYFVVNDEAFIGKDYNSCEFSTWLKKEGKNFIEEEVILKRVIILHKVLHNLISITEDYKKKGLYKEVFFSINEIEDTFLQILTYMLYLNTKALTVEFSKDPLTGALTRRVFYTILKKHIDISELTKLPISIIMADLDFFKKINDTYGHLIGDEALKHFVRVIKENIRKSDYVFRFGGEEFIILLPHTSLKEAVEIAEKIRKSLESKPLVVDGKEIKITASFGVRELDISETIESNIKSADENLYRAKELGRNRVEF</sequence>
<evidence type="ECO:0000313" key="4">
    <source>
        <dbReference type="EMBL" id="HEV09366.1"/>
    </source>
</evidence>
<dbReference type="Proteomes" id="UP000885621">
    <property type="component" value="Unassembled WGS sequence"/>
</dbReference>
<proteinExistence type="predicted"/>
<dbReference type="InterPro" id="IPR000160">
    <property type="entry name" value="GGDEF_dom"/>
</dbReference>
<evidence type="ECO:0000256" key="1">
    <source>
        <dbReference type="ARBA" id="ARBA00012528"/>
    </source>
</evidence>
<dbReference type="GO" id="GO:1902201">
    <property type="term" value="P:negative regulation of bacterial-type flagellum-dependent cell motility"/>
    <property type="evidence" value="ECO:0007669"/>
    <property type="project" value="TreeGrafter"/>
</dbReference>
<comment type="caution">
    <text evidence="4">The sequence shown here is derived from an EMBL/GenBank/DDBJ whole genome shotgun (WGS) entry which is preliminary data.</text>
</comment>
<dbReference type="GO" id="GO:0005886">
    <property type="term" value="C:plasma membrane"/>
    <property type="evidence" value="ECO:0007669"/>
    <property type="project" value="TreeGrafter"/>
</dbReference>
<organism evidence="4">
    <name type="scientific">Sulfurihydrogenibium azorense</name>
    <dbReference type="NCBI Taxonomy" id="309806"/>
    <lineage>
        <taxon>Bacteria</taxon>
        <taxon>Pseudomonadati</taxon>
        <taxon>Aquificota</taxon>
        <taxon>Aquificia</taxon>
        <taxon>Aquificales</taxon>
        <taxon>Hydrogenothermaceae</taxon>
        <taxon>Sulfurihydrogenibium</taxon>
    </lineage>
</organism>
<dbReference type="EMBL" id="DSFC01000174">
    <property type="protein sequence ID" value="HEV09366.1"/>
    <property type="molecule type" value="Genomic_DNA"/>
</dbReference>
<accession>A0A832DRX6</accession>
<dbReference type="EC" id="2.7.7.65" evidence="1"/>
<dbReference type="CDD" id="cd01949">
    <property type="entry name" value="GGDEF"/>
    <property type="match status" value="1"/>
</dbReference>